<dbReference type="PROSITE" id="PS52035">
    <property type="entry name" value="PEPTIDASE_M14"/>
    <property type="match status" value="1"/>
</dbReference>
<feature type="domain" description="Peptidase M14" evidence="4">
    <location>
        <begin position="32"/>
        <end position="328"/>
    </location>
</feature>
<reference evidence="5 7" key="2">
    <citation type="journal article" date="2013" name="Nature">
        <title>Insights into bilaterian evolution from three spiralian genomes.</title>
        <authorList>
            <person name="Simakov O."/>
            <person name="Marletaz F."/>
            <person name="Cho S.J."/>
            <person name="Edsinger-Gonzales E."/>
            <person name="Havlak P."/>
            <person name="Hellsten U."/>
            <person name="Kuo D.H."/>
            <person name="Larsson T."/>
            <person name="Lv J."/>
            <person name="Arendt D."/>
            <person name="Savage R."/>
            <person name="Osoegawa K."/>
            <person name="de Jong P."/>
            <person name="Grimwood J."/>
            <person name="Chapman J.A."/>
            <person name="Shapiro H."/>
            <person name="Aerts A."/>
            <person name="Otillar R.P."/>
            <person name="Terry A.Y."/>
            <person name="Boore J.L."/>
            <person name="Grigoriev I.V."/>
            <person name="Lindberg D.R."/>
            <person name="Seaver E.C."/>
            <person name="Weisblat D.A."/>
            <person name="Putnam N.H."/>
            <person name="Rokhsar D.S."/>
        </authorList>
    </citation>
    <scope>NUCLEOTIDE SEQUENCE</scope>
    <source>
        <strain evidence="5 7">I ESC-2004</strain>
    </source>
</reference>
<dbReference type="FunFam" id="3.40.630.10:FF:000056">
    <property type="entry name" value="Zinc carboxypeptidase"/>
    <property type="match status" value="1"/>
</dbReference>
<dbReference type="Pfam" id="PF00246">
    <property type="entry name" value="Peptidase_M14"/>
    <property type="match status" value="1"/>
</dbReference>
<dbReference type="AlphaFoldDB" id="R7VA41"/>
<proteinExistence type="inferred from homology"/>
<reference evidence="7" key="1">
    <citation type="submission" date="2012-12" db="EMBL/GenBank/DDBJ databases">
        <authorList>
            <person name="Hellsten U."/>
            <person name="Grimwood J."/>
            <person name="Chapman J.A."/>
            <person name="Shapiro H."/>
            <person name="Aerts A."/>
            <person name="Otillar R.P."/>
            <person name="Terry A.Y."/>
            <person name="Boore J.L."/>
            <person name="Simakov O."/>
            <person name="Marletaz F."/>
            <person name="Cho S.-J."/>
            <person name="Edsinger-Gonzales E."/>
            <person name="Havlak P."/>
            <person name="Kuo D.-H."/>
            <person name="Larsson T."/>
            <person name="Lv J."/>
            <person name="Arendt D."/>
            <person name="Savage R."/>
            <person name="Osoegawa K."/>
            <person name="de Jong P."/>
            <person name="Lindberg D.R."/>
            <person name="Seaver E.C."/>
            <person name="Weisblat D.A."/>
            <person name="Putnam N.H."/>
            <person name="Grigoriev I.V."/>
            <person name="Rokhsar D.S."/>
        </authorList>
    </citation>
    <scope>NUCLEOTIDE SEQUENCE</scope>
    <source>
        <strain evidence="7">I ESC-2004</strain>
    </source>
</reference>
<dbReference type="Proteomes" id="UP000014760">
    <property type="component" value="Unassembled WGS sequence"/>
</dbReference>
<feature type="active site" description="Proton donor/acceptor" evidence="3">
    <location>
        <position position="294"/>
    </location>
</feature>
<evidence type="ECO:0000313" key="7">
    <source>
        <dbReference type="Proteomes" id="UP000014760"/>
    </source>
</evidence>
<comment type="similarity">
    <text evidence="2 3">Belongs to the peptidase M14 family.</text>
</comment>
<name>R7VA41_CAPTE</name>
<keyword evidence="7" id="KW-1185">Reference proteome</keyword>
<dbReference type="FunCoup" id="R7VA41">
    <property type="interactions" value="7"/>
</dbReference>
<dbReference type="PRINTS" id="PR00765">
    <property type="entry name" value="CRBOXYPTASEA"/>
</dbReference>
<dbReference type="CDD" id="cd03860">
    <property type="entry name" value="M14_CP_A-B_like"/>
    <property type="match status" value="1"/>
</dbReference>
<reference evidence="6" key="3">
    <citation type="submission" date="2015-06" db="UniProtKB">
        <authorList>
            <consortium name="EnsemblMetazoa"/>
        </authorList>
    </citation>
    <scope>IDENTIFICATION</scope>
</reference>
<dbReference type="GO" id="GO:0006508">
    <property type="term" value="P:proteolysis"/>
    <property type="evidence" value="ECO:0007669"/>
    <property type="project" value="InterPro"/>
</dbReference>
<dbReference type="GO" id="GO:0004181">
    <property type="term" value="F:metallocarboxypeptidase activity"/>
    <property type="evidence" value="ECO:0007669"/>
    <property type="project" value="InterPro"/>
</dbReference>
<dbReference type="HOGENOM" id="CLU_019326_4_1_1"/>
<dbReference type="GO" id="GO:0008270">
    <property type="term" value="F:zinc ion binding"/>
    <property type="evidence" value="ECO:0007669"/>
    <property type="project" value="InterPro"/>
</dbReference>
<evidence type="ECO:0000256" key="1">
    <source>
        <dbReference type="ARBA" id="ARBA00001947"/>
    </source>
</evidence>
<sequence>MIEDLQTVIDDHMEKNKQAKLRRAGTTNINDDYLEFEEMMDYVEQMGEQCGDRCEVIDIGHSYENNVIKVIKVLESTDKQVAWIDGGIHAREWIAHAVTLYFIDRMVNGLDSDPLVQQMVATHDWYFLPCVNPDGYIYTHTTNRNWRKTRVPNDGSTCVGADANRNFDHNFGGIGTSDNPCSDTFHGDYAYSQPCTAALSSFVESNIPEGSRSTFVTIHSYSQLWMAPWGYTTDRPENYDDLMRVGNAAASALQDVHGTRYTVGSASEILYASSGTSRDWAYGVPGFEFVYTIELRDTGEHGFFLPPEQILPSQEETWAGIRAMYTAIMQ</sequence>
<accession>R7VA41</accession>
<dbReference type="PANTHER" id="PTHR11705:SF91">
    <property type="entry name" value="FI01817P-RELATED"/>
    <property type="match status" value="1"/>
</dbReference>
<evidence type="ECO:0000313" key="6">
    <source>
        <dbReference type="EnsemblMetazoa" id="CapteP159288"/>
    </source>
</evidence>
<dbReference type="Gene3D" id="3.40.630.10">
    <property type="entry name" value="Zn peptidases"/>
    <property type="match status" value="1"/>
</dbReference>
<dbReference type="OrthoDB" id="3626597at2759"/>
<evidence type="ECO:0000256" key="2">
    <source>
        <dbReference type="ARBA" id="ARBA00005988"/>
    </source>
</evidence>
<protein>
    <recommendedName>
        <fullName evidence="4">Peptidase M14 domain-containing protein</fullName>
    </recommendedName>
</protein>
<dbReference type="SUPFAM" id="SSF53187">
    <property type="entry name" value="Zn-dependent exopeptidases"/>
    <property type="match status" value="1"/>
</dbReference>
<organism evidence="5">
    <name type="scientific">Capitella teleta</name>
    <name type="common">Polychaete worm</name>
    <dbReference type="NCBI Taxonomy" id="283909"/>
    <lineage>
        <taxon>Eukaryota</taxon>
        <taxon>Metazoa</taxon>
        <taxon>Spiralia</taxon>
        <taxon>Lophotrochozoa</taxon>
        <taxon>Annelida</taxon>
        <taxon>Polychaeta</taxon>
        <taxon>Sedentaria</taxon>
        <taxon>Scolecida</taxon>
        <taxon>Capitellidae</taxon>
        <taxon>Capitella</taxon>
    </lineage>
</organism>
<evidence type="ECO:0000313" key="5">
    <source>
        <dbReference type="EMBL" id="ELU12600.1"/>
    </source>
</evidence>
<comment type="cofactor">
    <cofactor evidence="1">
        <name>Zn(2+)</name>
        <dbReference type="ChEBI" id="CHEBI:29105"/>
    </cofactor>
</comment>
<dbReference type="OMA" id="WITHSSI"/>
<dbReference type="EMBL" id="KB295808">
    <property type="protein sequence ID" value="ELU12600.1"/>
    <property type="molecule type" value="Genomic_DNA"/>
</dbReference>
<dbReference type="EMBL" id="AMQN01019464">
    <property type="status" value="NOT_ANNOTATED_CDS"/>
    <property type="molecule type" value="Genomic_DNA"/>
</dbReference>
<dbReference type="SMART" id="SM00631">
    <property type="entry name" value="Zn_pept"/>
    <property type="match status" value="1"/>
</dbReference>
<dbReference type="EnsemblMetazoa" id="CapteT159288">
    <property type="protein sequence ID" value="CapteP159288"/>
    <property type="gene ID" value="CapteG159288"/>
</dbReference>
<gene>
    <name evidence="5" type="ORF">CAPTEDRAFT_159288</name>
</gene>
<dbReference type="GO" id="GO:0005615">
    <property type="term" value="C:extracellular space"/>
    <property type="evidence" value="ECO:0007669"/>
    <property type="project" value="TreeGrafter"/>
</dbReference>
<evidence type="ECO:0000259" key="4">
    <source>
        <dbReference type="PROSITE" id="PS52035"/>
    </source>
</evidence>
<evidence type="ECO:0000256" key="3">
    <source>
        <dbReference type="PROSITE-ProRule" id="PRU01379"/>
    </source>
</evidence>
<dbReference type="PANTHER" id="PTHR11705">
    <property type="entry name" value="PROTEASE FAMILY M14 CARBOXYPEPTIDASE A,B"/>
    <property type="match status" value="1"/>
</dbReference>
<dbReference type="InterPro" id="IPR000834">
    <property type="entry name" value="Peptidase_M14"/>
</dbReference>